<protein>
    <submittedName>
        <fullName evidence="1">Uncharacterized protein</fullName>
    </submittedName>
</protein>
<evidence type="ECO:0000313" key="1">
    <source>
        <dbReference type="EMBL" id="TWH96037.1"/>
    </source>
</evidence>
<name>A0A562KKY4_SPHWJ</name>
<evidence type="ECO:0000313" key="2">
    <source>
        <dbReference type="Proteomes" id="UP000316624"/>
    </source>
</evidence>
<reference evidence="1 2" key="1">
    <citation type="journal article" date="2015" name="Stand. Genomic Sci.">
        <title>Genomic Encyclopedia of Bacterial and Archaeal Type Strains, Phase III: the genomes of soil and plant-associated and newly described type strains.</title>
        <authorList>
            <person name="Whitman W.B."/>
            <person name="Woyke T."/>
            <person name="Klenk H.P."/>
            <person name="Zhou Y."/>
            <person name="Lilburn T.G."/>
            <person name="Beck B.J."/>
            <person name="De Vos P."/>
            <person name="Vandamme P."/>
            <person name="Eisen J.A."/>
            <person name="Garrity G."/>
            <person name="Hugenholtz P."/>
            <person name="Kyrpides N.C."/>
        </authorList>
    </citation>
    <scope>NUCLEOTIDE SEQUENCE [LARGE SCALE GENOMIC DNA]</scope>
    <source>
        <strain evidence="1 2">CGMCC 1.7748</strain>
    </source>
</reference>
<keyword evidence="2" id="KW-1185">Reference proteome</keyword>
<dbReference type="EMBL" id="VLKK01000003">
    <property type="protein sequence ID" value="TWH96037.1"/>
    <property type="molecule type" value="Genomic_DNA"/>
</dbReference>
<dbReference type="Proteomes" id="UP000316624">
    <property type="component" value="Unassembled WGS sequence"/>
</dbReference>
<gene>
    <name evidence="1" type="ORF">IQ35_01126</name>
</gene>
<dbReference type="RefSeq" id="WP_199739920.1">
    <property type="nucleotide sequence ID" value="NZ_JACIIY010000005.1"/>
</dbReference>
<comment type="caution">
    <text evidence="1">The sequence shown here is derived from an EMBL/GenBank/DDBJ whole genome shotgun (WGS) entry which is preliminary data.</text>
</comment>
<dbReference type="AlphaFoldDB" id="A0A562KKY4"/>
<organism evidence="1 2">
    <name type="scientific">Sphingobium wenxiniae (strain DSM 21828 / CGMCC 1.7748 / JZ-1)</name>
    <dbReference type="NCBI Taxonomy" id="595605"/>
    <lineage>
        <taxon>Bacteria</taxon>
        <taxon>Pseudomonadati</taxon>
        <taxon>Pseudomonadota</taxon>
        <taxon>Alphaproteobacteria</taxon>
        <taxon>Sphingomonadales</taxon>
        <taxon>Sphingomonadaceae</taxon>
        <taxon>Sphingobium</taxon>
    </lineage>
</organism>
<sequence>MTAAMNERQEILDRFYWQHGPCCAGCDHWRHINALFGECVKSQPGLSGADRAAMLGMTSISAQISAGRAVTKRDEHCGAFADAFAWRALPLPYLKRIGAPLR</sequence>
<proteinExistence type="predicted"/>
<accession>A0A562KKY4</accession>